<dbReference type="Proteomes" id="UP000790377">
    <property type="component" value="Unassembled WGS sequence"/>
</dbReference>
<keyword evidence="2" id="KW-1185">Reference proteome</keyword>
<gene>
    <name evidence="1" type="ORF">BJ138DRAFT_1140874</name>
</gene>
<name>A0ACB8AQC9_9AGAM</name>
<reference evidence="1" key="1">
    <citation type="journal article" date="2021" name="New Phytol.">
        <title>Evolutionary innovations through gain and loss of genes in the ectomycorrhizal Boletales.</title>
        <authorList>
            <person name="Wu G."/>
            <person name="Miyauchi S."/>
            <person name="Morin E."/>
            <person name="Kuo A."/>
            <person name="Drula E."/>
            <person name="Varga T."/>
            <person name="Kohler A."/>
            <person name="Feng B."/>
            <person name="Cao Y."/>
            <person name="Lipzen A."/>
            <person name="Daum C."/>
            <person name="Hundley H."/>
            <person name="Pangilinan J."/>
            <person name="Johnson J."/>
            <person name="Barry K."/>
            <person name="LaButti K."/>
            <person name="Ng V."/>
            <person name="Ahrendt S."/>
            <person name="Min B."/>
            <person name="Choi I.G."/>
            <person name="Park H."/>
            <person name="Plett J.M."/>
            <person name="Magnuson J."/>
            <person name="Spatafora J.W."/>
            <person name="Nagy L.G."/>
            <person name="Henrissat B."/>
            <person name="Grigoriev I.V."/>
            <person name="Yang Z.L."/>
            <person name="Xu J."/>
            <person name="Martin F.M."/>
        </authorList>
    </citation>
    <scope>NUCLEOTIDE SEQUENCE</scope>
    <source>
        <strain evidence="1">ATCC 28755</strain>
    </source>
</reference>
<evidence type="ECO:0000313" key="1">
    <source>
        <dbReference type="EMBL" id="KAH7915771.1"/>
    </source>
</evidence>
<accession>A0ACB8AQC9</accession>
<proteinExistence type="predicted"/>
<protein>
    <submittedName>
        <fullName evidence="1">Uncharacterized protein</fullName>
    </submittedName>
</protein>
<sequence>MRMTYGAKLIRLLKLDYISSFLLFLPAGKLSSRALILALRHRYNEILYKPQADALEKRQPKSKVLNFLPLSTTRSSSYTTTTITTTYKISITMGSIFSAIGRGIEVIIMAVAGLLMAIVGAITTVIVTIFDVIVDILCCRCFGSRRSGMRTSRRRGFGRRGVL</sequence>
<organism evidence="1 2">
    <name type="scientific">Hygrophoropsis aurantiaca</name>
    <dbReference type="NCBI Taxonomy" id="72124"/>
    <lineage>
        <taxon>Eukaryota</taxon>
        <taxon>Fungi</taxon>
        <taxon>Dikarya</taxon>
        <taxon>Basidiomycota</taxon>
        <taxon>Agaricomycotina</taxon>
        <taxon>Agaricomycetes</taxon>
        <taxon>Agaricomycetidae</taxon>
        <taxon>Boletales</taxon>
        <taxon>Coniophorineae</taxon>
        <taxon>Hygrophoropsidaceae</taxon>
        <taxon>Hygrophoropsis</taxon>
    </lineage>
</organism>
<evidence type="ECO:0000313" key="2">
    <source>
        <dbReference type="Proteomes" id="UP000790377"/>
    </source>
</evidence>
<dbReference type="EMBL" id="MU267596">
    <property type="protein sequence ID" value="KAH7915771.1"/>
    <property type="molecule type" value="Genomic_DNA"/>
</dbReference>
<comment type="caution">
    <text evidence="1">The sequence shown here is derived from an EMBL/GenBank/DDBJ whole genome shotgun (WGS) entry which is preliminary data.</text>
</comment>